<dbReference type="Proteomes" id="UP000031890">
    <property type="component" value="Chromosome"/>
</dbReference>
<feature type="compositionally biased region" description="Low complexity" evidence="1">
    <location>
        <begin position="82"/>
        <end position="111"/>
    </location>
</feature>
<gene>
    <name evidence="3" type="ORF">CSING_06395</name>
</gene>
<protein>
    <submittedName>
        <fullName evidence="3">Uncharacterized protein</fullName>
    </submittedName>
</protein>
<evidence type="ECO:0000256" key="2">
    <source>
        <dbReference type="SAM" id="SignalP"/>
    </source>
</evidence>
<feature type="compositionally biased region" description="Pro residues" evidence="1">
    <location>
        <begin position="72"/>
        <end position="81"/>
    </location>
</feature>
<accession>A0A0B6F445</accession>
<evidence type="ECO:0000256" key="1">
    <source>
        <dbReference type="SAM" id="MobiDB-lite"/>
    </source>
</evidence>
<dbReference type="EMBL" id="CP010827">
    <property type="protein sequence ID" value="AJI78811.1"/>
    <property type="molecule type" value="Genomic_DNA"/>
</dbReference>
<name>A0A0B6F445_9CORY</name>
<feature type="region of interest" description="Disordered" evidence="1">
    <location>
        <begin position="28"/>
        <end position="127"/>
    </location>
</feature>
<feature type="signal peptide" evidence="2">
    <location>
        <begin position="1"/>
        <end position="23"/>
    </location>
</feature>
<dbReference type="KEGG" id="csx:CSING_06395"/>
<keyword evidence="2" id="KW-0732">Signal</keyword>
<evidence type="ECO:0000313" key="4">
    <source>
        <dbReference type="Proteomes" id="UP000031890"/>
    </source>
</evidence>
<dbReference type="RefSeq" id="WP_042530650.1">
    <property type="nucleotide sequence ID" value="NZ_CP010827.1"/>
</dbReference>
<dbReference type="AlphaFoldDB" id="A0A0B6F445"/>
<organism evidence="3 4">
    <name type="scientific">Corynebacterium singulare</name>
    <dbReference type="NCBI Taxonomy" id="161899"/>
    <lineage>
        <taxon>Bacteria</taxon>
        <taxon>Bacillati</taxon>
        <taxon>Actinomycetota</taxon>
        <taxon>Actinomycetes</taxon>
        <taxon>Mycobacteriales</taxon>
        <taxon>Corynebacteriaceae</taxon>
        <taxon>Corynebacterium</taxon>
    </lineage>
</organism>
<dbReference type="InterPro" id="IPR006311">
    <property type="entry name" value="TAT_signal"/>
</dbReference>
<reference evidence="3 4" key="1">
    <citation type="journal article" date="2015" name="Genome Announc.">
        <title>Complete Genome Sequence and Annotation of Corynebacterium singulare DSM 44357, Isolated from a Human Semen Specimen.</title>
        <authorList>
            <person name="Merten M."/>
            <person name="Brinkrolf K."/>
            <person name="Albersmeier A."/>
            <person name="Kutter Y."/>
            <person name="Ruckert C."/>
            <person name="Tauch A."/>
        </authorList>
    </citation>
    <scope>NUCLEOTIDE SEQUENCE [LARGE SCALE GENOMIC DNA]</scope>
    <source>
        <strain evidence="3">IBS B52218</strain>
    </source>
</reference>
<sequence length="254" mass="26383">MTSSQTPSSARRFLTALTAVATAGLLATGCSSSTNTETAAPATSEAKEPSFKNTYPAFKPLNDDAHVDVPAGPEPTIPAGPAPEGQAGAQPQSAQPQGAQEQQAAQQQAPQSTPPHLQGVEPGQYVTPLGSRKTIESARIGSINHIHEQLPANQINGAKVDAFGTPATVCQTGDGYNITYVLAGPNTSCDFARSTAGHLMGLTISSLEDLRGYVPPQISVTSPVTQQTYNLACKTDDREIIRCTGGNNAEVMIV</sequence>
<feature type="chain" id="PRO_5039322480" evidence="2">
    <location>
        <begin position="24"/>
        <end position="254"/>
    </location>
</feature>
<dbReference type="STRING" id="161899.CSING_06395"/>
<dbReference type="PROSITE" id="PS51318">
    <property type="entry name" value="TAT"/>
    <property type="match status" value="1"/>
</dbReference>
<dbReference type="OrthoDB" id="4424744at2"/>
<proteinExistence type="predicted"/>
<dbReference type="HOGENOM" id="CLU_1308394_0_0_11"/>
<evidence type="ECO:0000313" key="3">
    <source>
        <dbReference type="EMBL" id="AJI78811.1"/>
    </source>
</evidence>